<evidence type="ECO:0000313" key="2">
    <source>
        <dbReference type="EMBL" id="VDN34949.1"/>
    </source>
</evidence>
<keyword evidence="3" id="KW-1185">Reference proteome</keyword>
<evidence type="ECO:0000256" key="1">
    <source>
        <dbReference type="SAM" id="MobiDB-lite"/>
    </source>
</evidence>
<protein>
    <submittedName>
        <fullName evidence="2 4">Uncharacterized protein</fullName>
    </submittedName>
</protein>
<feature type="compositionally biased region" description="Acidic residues" evidence="1">
    <location>
        <begin position="53"/>
        <end position="73"/>
    </location>
</feature>
<dbReference type="WBParaSite" id="GPUH_0001996701-mRNA-1">
    <property type="protein sequence ID" value="GPUH_0001996701-mRNA-1"/>
    <property type="gene ID" value="GPUH_0001996701"/>
</dbReference>
<reference evidence="2 3" key="2">
    <citation type="submission" date="2018-11" db="EMBL/GenBank/DDBJ databases">
        <authorList>
            <consortium name="Pathogen Informatics"/>
        </authorList>
    </citation>
    <scope>NUCLEOTIDE SEQUENCE [LARGE SCALE GENOMIC DNA]</scope>
</reference>
<accession>A0A183EG51</accession>
<dbReference type="AlphaFoldDB" id="A0A183EG51"/>
<name>A0A183EG51_9BILA</name>
<reference evidence="4" key="1">
    <citation type="submission" date="2016-06" db="UniProtKB">
        <authorList>
            <consortium name="WormBaseParasite"/>
        </authorList>
    </citation>
    <scope>IDENTIFICATION</scope>
</reference>
<gene>
    <name evidence="2" type="ORF">GPUH_LOCUS19942</name>
</gene>
<proteinExistence type="predicted"/>
<sequence>MEPLRKLDIETHRRMHSYLSLPEYVLADDVLGSAHTDFIQELCTGRPFVMIDADDDDDVDDDDDDDDDDDGADDAPCCSKQHQACSLL</sequence>
<organism evidence="4">
    <name type="scientific">Gongylonema pulchrum</name>
    <dbReference type="NCBI Taxonomy" id="637853"/>
    <lineage>
        <taxon>Eukaryota</taxon>
        <taxon>Metazoa</taxon>
        <taxon>Ecdysozoa</taxon>
        <taxon>Nematoda</taxon>
        <taxon>Chromadorea</taxon>
        <taxon>Rhabditida</taxon>
        <taxon>Spirurina</taxon>
        <taxon>Spiruromorpha</taxon>
        <taxon>Spiruroidea</taxon>
        <taxon>Gongylonematidae</taxon>
        <taxon>Gongylonema</taxon>
    </lineage>
</organism>
<feature type="region of interest" description="Disordered" evidence="1">
    <location>
        <begin position="53"/>
        <end position="75"/>
    </location>
</feature>
<evidence type="ECO:0000313" key="3">
    <source>
        <dbReference type="Proteomes" id="UP000271098"/>
    </source>
</evidence>
<dbReference type="EMBL" id="UYRT01089461">
    <property type="protein sequence ID" value="VDN34949.1"/>
    <property type="molecule type" value="Genomic_DNA"/>
</dbReference>
<evidence type="ECO:0000313" key="4">
    <source>
        <dbReference type="WBParaSite" id="GPUH_0001996701-mRNA-1"/>
    </source>
</evidence>
<dbReference type="Proteomes" id="UP000271098">
    <property type="component" value="Unassembled WGS sequence"/>
</dbReference>